<dbReference type="InterPro" id="IPR036890">
    <property type="entry name" value="HATPase_C_sf"/>
</dbReference>
<evidence type="ECO:0000256" key="5">
    <source>
        <dbReference type="ARBA" id="ARBA00022777"/>
    </source>
</evidence>
<evidence type="ECO:0000256" key="1">
    <source>
        <dbReference type="ARBA" id="ARBA00000085"/>
    </source>
</evidence>
<dbReference type="EMBL" id="JBHSKV010000014">
    <property type="protein sequence ID" value="MFC5135118.1"/>
    <property type="molecule type" value="Genomic_DNA"/>
</dbReference>
<evidence type="ECO:0000256" key="8">
    <source>
        <dbReference type="SAM" id="Phobius"/>
    </source>
</evidence>
<feature type="transmembrane region" description="Helical" evidence="8">
    <location>
        <begin position="34"/>
        <end position="58"/>
    </location>
</feature>
<feature type="transmembrane region" description="Helical" evidence="8">
    <location>
        <begin position="103"/>
        <end position="122"/>
    </location>
</feature>
<dbReference type="SUPFAM" id="SSF55874">
    <property type="entry name" value="ATPase domain of HSP90 chaperone/DNA topoisomerase II/histidine kinase"/>
    <property type="match status" value="1"/>
</dbReference>
<evidence type="ECO:0000313" key="10">
    <source>
        <dbReference type="EMBL" id="MFC5135118.1"/>
    </source>
</evidence>
<comment type="catalytic activity">
    <reaction evidence="1">
        <text>ATP + protein L-histidine = ADP + protein N-phospho-L-histidine.</text>
        <dbReference type="EC" id="2.7.13.3"/>
    </reaction>
</comment>
<dbReference type="Gene3D" id="3.30.565.10">
    <property type="entry name" value="Histidine kinase-like ATPase, C-terminal domain"/>
    <property type="match status" value="1"/>
</dbReference>
<keyword evidence="6" id="KW-0067">ATP-binding</keyword>
<dbReference type="InterPro" id="IPR050980">
    <property type="entry name" value="2C_sensor_his_kinase"/>
</dbReference>
<dbReference type="PANTHER" id="PTHR44936">
    <property type="entry name" value="SENSOR PROTEIN CREC"/>
    <property type="match status" value="1"/>
</dbReference>
<gene>
    <name evidence="10" type="ORF">ACFPJA_10375</name>
</gene>
<proteinExistence type="predicted"/>
<reference evidence="10 11" key="1">
    <citation type="journal article" date="2019" name="Int. J. Syst. Evol. Microbiol.">
        <title>The Global Catalogue of Microorganisms (GCM) 10K type strain sequencing project: providing services to taxonomists for standard genome sequencing and annotation.</title>
        <authorList>
            <consortium name="The Broad Institute Genomics Platform"/>
            <consortium name="The Broad Institute Genome Sequencing Center for Infectious Disease"/>
            <person name="Wu L."/>
            <person name="Ma J."/>
        </authorList>
    </citation>
    <scope>NUCLEOTIDE SEQUENCE [LARGE SCALE GENOMIC DNA]</scope>
    <source>
        <strain evidence="10 11">CGMCC 1.16026</strain>
    </source>
</reference>
<keyword evidence="8" id="KW-1133">Transmembrane helix</keyword>
<keyword evidence="8" id="KW-0812">Transmembrane</keyword>
<evidence type="ECO:0000256" key="2">
    <source>
        <dbReference type="ARBA" id="ARBA00012438"/>
    </source>
</evidence>
<dbReference type="InterPro" id="IPR003594">
    <property type="entry name" value="HATPase_dom"/>
</dbReference>
<dbReference type="InterPro" id="IPR005467">
    <property type="entry name" value="His_kinase_dom"/>
</dbReference>
<feature type="domain" description="Histidine kinase" evidence="9">
    <location>
        <begin position="268"/>
        <end position="367"/>
    </location>
</feature>
<dbReference type="SMART" id="SM00387">
    <property type="entry name" value="HATPase_c"/>
    <property type="match status" value="1"/>
</dbReference>
<accession>A0ABD5QS73</accession>
<dbReference type="RefSeq" id="WP_122105938.1">
    <property type="nucleotide sequence ID" value="NZ_JBHSKV010000014.1"/>
</dbReference>
<name>A0ABD5QS73_9EURY</name>
<evidence type="ECO:0000256" key="3">
    <source>
        <dbReference type="ARBA" id="ARBA00022679"/>
    </source>
</evidence>
<dbReference type="Proteomes" id="UP001596145">
    <property type="component" value="Unassembled WGS sequence"/>
</dbReference>
<evidence type="ECO:0000259" key="9">
    <source>
        <dbReference type="PROSITE" id="PS50109"/>
    </source>
</evidence>
<dbReference type="AlphaFoldDB" id="A0ABD5QS73"/>
<evidence type="ECO:0000256" key="4">
    <source>
        <dbReference type="ARBA" id="ARBA00022741"/>
    </source>
</evidence>
<organism evidence="10 11">
    <name type="scientific">Halorubrum glutamatedens</name>
    <dbReference type="NCBI Taxonomy" id="2707018"/>
    <lineage>
        <taxon>Archaea</taxon>
        <taxon>Methanobacteriati</taxon>
        <taxon>Methanobacteriota</taxon>
        <taxon>Stenosarchaea group</taxon>
        <taxon>Halobacteria</taxon>
        <taxon>Halobacteriales</taxon>
        <taxon>Haloferacaceae</taxon>
        <taxon>Halorubrum</taxon>
    </lineage>
</organism>
<feature type="transmembrane region" description="Helical" evidence="8">
    <location>
        <begin position="70"/>
        <end position="91"/>
    </location>
</feature>
<dbReference type="InterPro" id="IPR004358">
    <property type="entry name" value="Sig_transdc_His_kin-like_C"/>
</dbReference>
<sequence length="367" mass="38695">MDPRRLVGALVISLTGVGLAAIAVRGFATGTTGVVDAVVTGVTLLFGVAFTVTGPLAYRTDVESGHLLRIAGWNVLGVVATSAVLVLVYSFQVDAGASVAEPLVSGAIIVGVSAFAHVLIGFNDVRRIRARRLVKQQQKAAVMNRFVRHDLRHAAQLLIGYGEQLSADAGSDAGGTGNGGDGADGERESAHDLGRRIAEIGSDLGDTQSKIRVFDDVLERDDERTAVDVPEVLEDGRDGWAEEHPDGTLETDFDGECSVSASDHVDTALAELIDNAFEHGGDPPAVTVRGERTDGTVRIDVLDNGDGFPDDEMALINEDRTETQLQHSSGLGLWLAKWVIEHYDGSLSLGRRGDADGGVVTVRLPAA</sequence>
<dbReference type="PRINTS" id="PR00344">
    <property type="entry name" value="BCTRLSENSOR"/>
</dbReference>
<protein>
    <recommendedName>
        <fullName evidence="2">histidine kinase</fullName>
        <ecNumber evidence="2">2.7.13.3</ecNumber>
    </recommendedName>
</protein>
<comment type="caution">
    <text evidence="10">The sequence shown here is derived from an EMBL/GenBank/DDBJ whole genome shotgun (WGS) entry which is preliminary data.</text>
</comment>
<evidence type="ECO:0000256" key="7">
    <source>
        <dbReference type="SAM" id="MobiDB-lite"/>
    </source>
</evidence>
<dbReference type="PANTHER" id="PTHR44936:SF10">
    <property type="entry name" value="SENSOR PROTEIN RSTB"/>
    <property type="match status" value="1"/>
</dbReference>
<keyword evidence="3" id="KW-0808">Transferase</keyword>
<keyword evidence="4" id="KW-0547">Nucleotide-binding</keyword>
<dbReference type="CDD" id="cd00075">
    <property type="entry name" value="HATPase"/>
    <property type="match status" value="1"/>
</dbReference>
<dbReference type="GO" id="GO:0005524">
    <property type="term" value="F:ATP binding"/>
    <property type="evidence" value="ECO:0007669"/>
    <property type="project" value="UniProtKB-KW"/>
</dbReference>
<dbReference type="EC" id="2.7.13.3" evidence="2"/>
<dbReference type="PROSITE" id="PS50109">
    <property type="entry name" value="HIS_KIN"/>
    <property type="match status" value="1"/>
</dbReference>
<feature type="transmembrane region" description="Helical" evidence="8">
    <location>
        <begin position="7"/>
        <end position="28"/>
    </location>
</feature>
<keyword evidence="5 10" id="KW-0418">Kinase</keyword>
<dbReference type="GO" id="GO:0004673">
    <property type="term" value="F:protein histidine kinase activity"/>
    <property type="evidence" value="ECO:0007669"/>
    <property type="project" value="UniProtKB-EC"/>
</dbReference>
<keyword evidence="11" id="KW-1185">Reference proteome</keyword>
<keyword evidence="8" id="KW-0472">Membrane</keyword>
<evidence type="ECO:0000256" key="6">
    <source>
        <dbReference type="ARBA" id="ARBA00022840"/>
    </source>
</evidence>
<evidence type="ECO:0000313" key="11">
    <source>
        <dbReference type="Proteomes" id="UP001596145"/>
    </source>
</evidence>
<feature type="region of interest" description="Disordered" evidence="7">
    <location>
        <begin position="170"/>
        <end position="190"/>
    </location>
</feature>
<feature type="compositionally biased region" description="Gly residues" evidence="7">
    <location>
        <begin position="172"/>
        <end position="182"/>
    </location>
</feature>
<dbReference type="Pfam" id="PF02518">
    <property type="entry name" value="HATPase_c"/>
    <property type="match status" value="1"/>
</dbReference>